<keyword evidence="1" id="KW-0472">Membrane</keyword>
<accession>R7SFF9</accession>
<keyword evidence="1" id="KW-0812">Transmembrane</keyword>
<evidence type="ECO:0000313" key="4">
    <source>
        <dbReference type="Proteomes" id="UP000053558"/>
    </source>
</evidence>
<feature type="transmembrane region" description="Helical" evidence="1">
    <location>
        <begin position="192"/>
        <end position="214"/>
    </location>
</feature>
<dbReference type="AlphaFoldDB" id="R7SFF9"/>
<evidence type="ECO:0000313" key="3">
    <source>
        <dbReference type="EMBL" id="EIW74610.1"/>
    </source>
</evidence>
<feature type="transmembrane region" description="Helical" evidence="1">
    <location>
        <begin position="335"/>
        <end position="361"/>
    </location>
</feature>
<feature type="chain" id="PRO_5004444036" description="Transmembrane protein" evidence="2">
    <location>
        <begin position="18"/>
        <end position="424"/>
    </location>
</feature>
<feature type="transmembrane region" description="Helical" evidence="1">
    <location>
        <begin position="80"/>
        <end position="99"/>
    </location>
</feature>
<evidence type="ECO:0008006" key="5">
    <source>
        <dbReference type="Google" id="ProtNLM"/>
    </source>
</evidence>
<protein>
    <recommendedName>
        <fullName evidence="5">Transmembrane protein</fullName>
    </recommendedName>
</protein>
<dbReference type="Proteomes" id="UP000053558">
    <property type="component" value="Unassembled WGS sequence"/>
</dbReference>
<dbReference type="GeneID" id="19209674"/>
<dbReference type="OMA" id="RCPINAC"/>
<sequence>MSLYHLVSILVSAAVQALPTGSSDGTSVLSSAEAPCSDSHRSLWTIVSTCLLTIFACVYTSVHPNVPDPYERLPAILRRAAFIMLFAVLAPELIVAWASRQWFSEDEAWTHTHSFYAYMGGFMVYHDGKPWRTITPPRLLEAVRSGNISPIRLAKKEIDDTSKGNFISKGLAVLQVTWFCMQLAARRRHGLGIIPLEVGTAGFAVLCCISYALWWDKPLNVGHPRRLEWKTGTPPGDLHSDCNHLEKRHRSEGVIQAFGTLLGWSERNLELRVETFGGDDVTVDCPDWRAYINIQHFTRSQFITVFCIGALSSTIFGLVHVAASELSFPTRTEQVLWEVSSLITVLIPLMAILTTAVLGVVYKKTTNCALASIIPATIWFIFCVSPALYVISRVALITIMFTSLRSLPPSSYETVPWTEVIPHL</sequence>
<keyword evidence="4" id="KW-1185">Reference proteome</keyword>
<proteinExistence type="predicted"/>
<reference evidence="4" key="1">
    <citation type="journal article" date="2012" name="Science">
        <title>The Paleozoic origin of enzymatic lignin decomposition reconstructed from 31 fungal genomes.</title>
        <authorList>
            <person name="Floudas D."/>
            <person name="Binder M."/>
            <person name="Riley R."/>
            <person name="Barry K."/>
            <person name="Blanchette R.A."/>
            <person name="Henrissat B."/>
            <person name="Martinez A.T."/>
            <person name="Otillar R."/>
            <person name="Spatafora J.W."/>
            <person name="Yadav J.S."/>
            <person name="Aerts A."/>
            <person name="Benoit I."/>
            <person name="Boyd A."/>
            <person name="Carlson A."/>
            <person name="Copeland A."/>
            <person name="Coutinho P.M."/>
            <person name="de Vries R.P."/>
            <person name="Ferreira P."/>
            <person name="Findley K."/>
            <person name="Foster B."/>
            <person name="Gaskell J."/>
            <person name="Glotzer D."/>
            <person name="Gorecki P."/>
            <person name="Heitman J."/>
            <person name="Hesse C."/>
            <person name="Hori C."/>
            <person name="Igarashi K."/>
            <person name="Jurgens J.A."/>
            <person name="Kallen N."/>
            <person name="Kersten P."/>
            <person name="Kohler A."/>
            <person name="Kuees U."/>
            <person name="Kumar T.K.A."/>
            <person name="Kuo A."/>
            <person name="LaButti K."/>
            <person name="Larrondo L.F."/>
            <person name="Lindquist E."/>
            <person name="Ling A."/>
            <person name="Lombard V."/>
            <person name="Lucas S."/>
            <person name="Lundell T."/>
            <person name="Martin R."/>
            <person name="McLaughlin D.J."/>
            <person name="Morgenstern I."/>
            <person name="Morin E."/>
            <person name="Murat C."/>
            <person name="Nagy L.G."/>
            <person name="Nolan M."/>
            <person name="Ohm R.A."/>
            <person name="Patyshakuliyeva A."/>
            <person name="Rokas A."/>
            <person name="Ruiz-Duenas F.J."/>
            <person name="Sabat G."/>
            <person name="Salamov A."/>
            <person name="Samejima M."/>
            <person name="Schmutz J."/>
            <person name="Slot J.C."/>
            <person name="St John F."/>
            <person name="Stenlid J."/>
            <person name="Sun H."/>
            <person name="Sun S."/>
            <person name="Syed K."/>
            <person name="Tsang A."/>
            <person name="Wiebenga A."/>
            <person name="Young D."/>
            <person name="Pisabarro A."/>
            <person name="Eastwood D.C."/>
            <person name="Martin F."/>
            <person name="Cullen D."/>
            <person name="Grigoriev I.V."/>
            <person name="Hibbett D.S."/>
        </authorList>
    </citation>
    <scope>NUCLEOTIDE SEQUENCE [LARGE SCALE GENOMIC DNA]</scope>
    <source>
        <strain evidence="4">RWD-64-598 SS2</strain>
    </source>
</reference>
<evidence type="ECO:0000256" key="1">
    <source>
        <dbReference type="SAM" id="Phobius"/>
    </source>
</evidence>
<feature type="transmembrane region" description="Helical" evidence="1">
    <location>
        <begin position="373"/>
        <end position="396"/>
    </location>
</feature>
<dbReference type="RefSeq" id="XP_007775216.1">
    <property type="nucleotide sequence ID" value="XM_007777026.1"/>
</dbReference>
<dbReference type="EMBL" id="JH711591">
    <property type="protein sequence ID" value="EIW74610.1"/>
    <property type="molecule type" value="Genomic_DNA"/>
</dbReference>
<dbReference type="KEGG" id="cput:CONPUDRAFT_77893"/>
<evidence type="ECO:0000256" key="2">
    <source>
        <dbReference type="SAM" id="SignalP"/>
    </source>
</evidence>
<dbReference type="PANTHER" id="PTHR35043">
    <property type="entry name" value="TRANSCRIPTION FACTOR DOMAIN-CONTAINING PROTEIN"/>
    <property type="match status" value="1"/>
</dbReference>
<feature type="transmembrane region" description="Helical" evidence="1">
    <location>
        <begin position="302"/>
        <end position="323"/>
    </location>
</feature>
<name>R7SFF9_CONPW</name>
<keyword evidence="2" id="KW-0732">Signal</keyword>
<dbReference type="OrthoDB" id="9451547at2759"/>
<feature type="transmembrane region" description="Helical" evidence="1">
    <location>
        <begin position="42"/>
        <end position="59"/>
    </location>
</feature>
<keyword evidence="1" id="KW-1133">Transmembrane helix</keyword>
<feature type="signal peptide" evidence="2">
    <location>
        <begin position="1"/>
        <end position="17"/>
    </location>
</feature>
<gene>
    <name evidence="3" type="ORF">CONPUDRAFT_77893</name>
</gene>
<dbReference type="PANTHER" id="PTHR35043:SF7">
    <property type="entry name" value="TRANSCRIPTION FACTOR DOMAIN-CONTAINING PROTEIN"/>
    <property type="match status" value="1"/>
</dbReference>
<organism evidence="3 4">
    <name type="scientific">Coniophora puteana (strain RWD-64-598)</name>
    <name type="common">Brown rot fungus</name>
    <dbReference type="NCBI Taxonomy" id="741705"/>
    <lineage>
        <taxon>Eukaryota</taxon>
        <taxon>Fungi</taxon>
        <taxon>Dikarya</taxon>
        <taxon>Basidiomycota</taxon>
        <taxon>Agaricomycotina</taxon>
        <taxon>Agaricomycetes</taxon>
        <taxon>Agaricomycetidae</taxon>
        <taxon>Boletales</taxon>
        <taxon>Coniophorineae</taxon>
        <taxon>Coniophoraceae</taxon>
        <taxon>Coniophora</taxon>
    </lineage>
</organism>
<dbReference type="eggNOG" id="ENOG502SPX8">
    <property type="taxonomic scope" value="Eukaryota"/>
</dbReference>